<name>A0ABT1ISX5_9ACTN</name>
<gene>
    <name evidence="2" type="ORF">FHR36_001329</name>
</gene>
<comment type="caution">
    <text evidence="2">The sequence shown here is derived from an EMBL/GenBank/DDBJ whole genome shotgun (WGS) entry which is preliminary data.</text>
</comment>
<feature type="region of interest" description="Disordered" evidence="1">
    <location>
        <begin position="1"/>
        <end position="23"/>
    </location>
</feature>
<protein>
    <submittedName>
        <fullName evidence="2">Uncharacterized protein</fullName>
    </submittedName>
</protein>
<sequence>MLSGRTEIGQTDPSVLTEERPGSRRLLLGGRSRQVTFIDWGRLRAFVEPTDSGGVAKWAGTGIAGLSYELTRAMRDILLGSEPPVSLTRRAQARLQQLRDEEAPDSGHPAGTLVTRAGEDVRWWTWAGFRANATLAATLPTVADPVQRPTDCYVRLREDLTAEMWHAARAATGDHLVFPDIDRRAVKGLKFSTALPERLAIASVAARLADFKGASAALREPARLHVTQR</sequence>
<organism evidence="2 3">
    <name type="scientific">Kitasatospora paracochleata</name>
    <dbReference type="NCBI Taxonomy" id="58354"/>
    <lineage>
        <taxon>Bacteria</taxon>
        <taxon>Bacillati</taxon>
        <taxon>Actinomycetota</taxon>
        <taxon>Actinomycetes</taxon>
        <taxon>Kitasatosporales</taxon>
        <taxon>Streptomycetaceae</taxon>
        <taxon>Kitasatospora</taxon>
    </lineage>
</organism>
<dbReference type="Proteomes" id="UP001206483">
    <property type="component" value="Unassembled WGS sequence"/>
</dbReference>
<evidence type="ECO:0000313" key="3">
    <source>
        <dbReference type="Proteomes" id="UP001206483"/>
    </source>
</evidence>
<dbReference type="EMBL" id="JAMZDX010000001">
    <property type="protein sequence ID" value="MCP2308237.1"/>
    <property type="molecule type" value="Genomic_DNA"/>
</dbReference>
<proteinExistence type="predicted"/>
<accession>A0ABT1ISX5</accession>
<reference evidence="2 3" key="1">
    <citation type="submission" date="2022-06" db="EMBL/GenBank/DDBJ databases">
        <title>Sequencing the genomes of 1000 actinobacteria strains.</title>
        <authorList>
            <person name="Klenk H.-P."/>
        </authorList>
    </citation>
    <scope>NUCLEOTIDE SEQUENCE [LARGE SCALE GENOMIC DNA]</scope>
    <source>
        <strain evidence="2 3">DSM 41656</strain>
    </source>
</reference>
<evidence type="ECO:0000313" key="2">
    <source>
        <dbReference type="EMBL" id="MCP2308237.1"/>
    </source>
</evidence>
<evidence type="ECO:0000256" key="1">
    <source>
        <dbReference type="SAM" id="MobiDB-lite"/>
    </source>
</evidence>
<keyword evidence="3" id="KW-1185">Reference proteome</keyword>